<comment type="subcellular location">
    <subcellularLocation>
        <location evidence="1">Membrane</location>
        <topology evidence="1">Multi-pass membrane protein</topology>
    </subcellularLocation>
</comment>
<organism evidence="7 8">
    <name type="scientific">Boudabousia marimammalium</name>
    <dbReference type="NCBI Taxonomy" id="156892"/>
    <lineage>
        <taxon>Bacteria</taxon>
        <taxon>Bacillati</taxon>
        <taxon>Actinomycetota</taxon>
        <taxon>Actinomycetes</taxon>
        <taxon>Actinomycetales</taxon>
        <taxon>Actinomycetaceae</taxon>
        <taxon>Boudabousia</taxon>
    </lineage>
</organism>
<dbReference type="STRING" id="156892.BM477_00535"/>
<dbReference type="PANTHER" id="PTHR34857">
    <property type="entry name" value="SLL0384 PROTEIN"/>
    <property type="match status" value="1"/>
</dbReference>
<feature type="transmembrane region" description="Helical" evidence="6">
    <location>
        <begin position="51"/>
        <end position="68"/>
    </location>
</feature>
<dbReference type="AlphaFoldDB" id="A0A1Q5PSV2"/>
<proteinExistence type="predicted"/>
<feature type="transmembrane region" description="Helical" evidence="6">
    <location>
        <begin position="122"/>
        <end position="143"/>
    </location>
</feature>
<dbReference type="CDD" id="cd16914">
    <property type="entry name" value="EcfT"/>
    <property type="match status" value="1"/>
</dbReference>
<keyword evidence="8" id="KW-1185">Reference proteome</keyword>
<evidence type="ECO:0000256" key="1">
    <source>
        <dbReference type="ARBA" id="ARBA00004141"/>
    </source>
</evidence>
<dbReference type="GO" id="GO:0005886">
    <property type="term" value="C:plasma membrane"/>
    <property type="evidence" value="ECO:0007669"/>
    <property type="project" value="UniProtKB-ARBA"/>
</dbReference>
<name>A0A1Q5PSV2_9ACTO</name>
<dbReference type="InterPro" id="IPR003339">
    <property type="entry name" value="ABC/ECF_trnsptr_transmembrane"/>
</dbReference>
<dbReference type="Pfam" id="PF02361">
    <property type="entry name" value="CbiQ"/>
    <property type="match status" value="1"/>
</dbReference>
<sequence>MTASNVDPRTKLLFLVVVNTTLMHAAKAPEILVGMLVAGFLLVVSDGWRSLRPYLLIMLPAAFCAYVLPLLWQNVLVAIFVTIGYWTLRFGVSISAAIYVILTTGPAQLTAALRRLRIPQFIVIPFTVVLRYIPTVIDELFAIRDAMRLRGLFPGAFGVLAHPIRTAEYILVPLLSSSIRMADELSAAALTRGLGGAVQPTSIVRLRFTWHDAALIAATAAIAFASTIWGWLL</sequence>
<evidence type="ECO:0008006" key="9">
    <source>
        <dbReference type="Google" id="ProtNLM"/>
    </source>
</evidence>
<keyword evidence="3 6" id="KW-0812">Transmembrane</keyword>
<comment type="caution">
    <text evidence="7">The sequence shown here is derived from an EMBL/GenBank/DDBJ whole genome shotgun (WGS) entry which is preliminary data.</text>
</comment>
<keyword evidence="2" id="KW-1003">Cell membrane</keyword>
<evidence type="ECO:0000256" key="4">
    <source>
        <dbReference type="ARBA" id="ARBA00022989"/>
    </source>
</evidence>
<gene>
    <name evidence="7" type="ORF">BM477_00535</name>
</gene>
<dbReference type="EMBL" id="MPDM01000001">
    <property type="protein sequence ID" value="OKL50667.1"/>
    <property type="molecule type" value="Genomic_DNA"/>
</dbReference>
<protein>
    <recommendedName>
        <fullName evidence="9">Energy-coupling factor transporter transmembrane protein EcfT</fullName>
    </recommendedName>
</protein>
<dbReference type="PANTHER" id="PTHR34857:SF2">
    <property type="entry name" value="SLL0384 PROTEIN"/>
    <property type="match status" value="1"/>
</dbReference>
<dbReference type="InterPro" id="IPR051611">
    <property type="entry name" value="ECF_transporter_component"/>
</dbReference>
<reference evidence="8" key="1">
    <citation type="submission" date="2016-11" db="EMBL/GenBank/DDBJ databases">
        <title>Actinomyces gypaetusis sp. nov. isolated from Gypaetus barbatus in Qinghai Tibet Plateau China.</title>
        <authorList>
            <person name="Meng X."/>
        </authorList>
    </citation>
    <scope>NUCLEOTIDE SEQUENCE [LARGE SCALE GENOMIC DNA]</scope>
    <source>
        <strain evidence="8">DSM 15383</strain>
    </source>
</reference>
<evidence type="ECO:0000256" key="6">
    <source>
        <dbReference type="SAM" id="Phobius"/>
    </source>
</evidence>
<evidence type="ECO:0000256" key="5">
    <source>
        <dbReference type="ARBA" id="ARBA00023136"/>
    </source>
</evidence>
<evidence type="ECO:0000256" key="2">
    <source>
        <dbReference type="ARBA" id="ARBA00022475"/>
    </source>
</evidence>
<keyword evidence="5 6" id="KW-0472">Membrane</keyword>
<evidence type="ECO:0000313" key="7">
    <source>
        <dbReference type="EMBL" id="OKL50667.1"/>
    </source>
</evidence>
<feature type="transmembrane region" description="Helical" evidence="6">
    <location>
        <begin position="213"/>
        <end position="232"/>
    </location>
</feature>
<keyword evidence="4 6" id="KW-1133">Transmembrane helix</keyword>
<evidence type="ECO:0000313" key="8">
    <source>
        <dbReference type="Proteomes" id="UP000186465"/>
    </source>
</evidence>
<feature type="transmembrane region" description="Helical" evidence="6">
    <location>
        <begin position="75"/>
        <end position="102"/>
    </location>
</feature>
<accession>A0A1Q5PSV2</accession>
<evidence type="ECO:0000256" key="3">
    <source>
        <dbReference type="ARBA" id="ARBA00022692"/>
    </source>
</evidence>
<dbReference type="Proteomes" id="UP000186465">
    <property type="component" value="Unassembled WGS sequence"/>
</dbReference>
<feature type="transmembrane region" description="Helical" evidence="6">
    <location>
        <begin position="12"/>
        <end position="45"/>
    </location>
</feature>